<keyword evidence="1" id="KW-0812">Transmembrane</keyword>
<dbReference type="VEuPathDB" id="PlasmoDB:POWCR01_010005100"/>
<evidence type="ECO:0000256" key="1">
    <source>
        <dbReference type="SAM" id="Phobius"/>
    </source>
</evidence>
<proteinExistence type="predicted"/>
<keyword evidence="1" id="KW-0472">Membrane</keyword>
<feature type="transmembrane region" description="Helical" evidence="1">
    <location>
        <begin position="39"/>
        <end position="57"/>
    </location>
</feature>
<evidence type="ECO:0000313" key="3">
    <source>
        <dbReference type="Proteomes" id="UP000243200"/>
    </source>
</evidence>
<name>A0A1C3KM74_PLAOA</name>
<accession>A0A1C3KM74</accession>
<evidence type="ECO:0000313" key="2">
    <source>
        <dbReference type="EMBL" id="SBT75096.1"/>
    </source>
</evidence>
<organism evidence="2 3">
    <name type="scientific">Plasmodium ovale</name>
    <name type="common">malaria parasite P. ovale</name>
    <dbReference type="NCBI Taxonomy" id="36330"/>
    <lineage>
        <taxon>Eukaryota</taxon>
        <taxon>Sar</taxon>
        <taxon>Alveolata</taxon>
        <taxon>Apicomplexa</taxon>
        <taxon>Aconoidasida</taxon>
        <taxon>Haemosporida</taxon>
        <taxon>Plasmodiidae</taxon>
        <taxon>Plasmodium</taxon>
        <taxon>Plasmodium (Plasmodium)</taxon>
    </lineage>
</organism>
<dbReference type="VEuPathDB" id="PlasmoDB:PocGH01_01010200"/>
<protein>
    <submittedName>
        <fullName evidence="2">Uncharacterized protein</fullName>
    </submittedName>
</protein>
<reference evidence="2 3" key="1">
    <citation type="submission" date="2016-06" db="EMBL/GenBank/DDBJ databases">
        <authorList>
            <consortium name="Pathogen Informatics"/>
        </authorList>
    </citation>
    <scope>NUCLEOTIDE SEQUENCE [LARGE SCALE GENOMIC DNA]</scope>
    <source>
        <strain evidence="2">PowCR01</strain>
    </source>
</reference>
<dbReference type="Proteomes" id="UP000243200">
    <property type="component" value="Chromosome 1"/>
</dbReference>
<dbReference type="AlphaFoldDB" id="A0A1C3KM74"/>
<dbReference type="OrthoDB" id="380332at2759"/>
<gene>
    <name evidence="2" type="primary">PowCR01_010005100</name>
    <name evidence="2" type="ORF">POWCR01_010005100</name>
</gene>
<sequence>MNRLSGSSYPLVNEDVGIIKSALGACTNKSTWFFTDPRFLQGIFAGILMFYVVLYYTRRYKNKVNLEGNDSFSYVTLPPQMPQYGEMPSEEHMPR</sequence>
<keyword evidence="1" id="KW-1133">Transmembrane helix</keyword>
<dbReference type="EMBL" id="LT594505">
    <property type="protein sequence ID" value="SBT75096.1"/>
    <property type="molecule type" value="Genomic_DNA"/>
</dbReference>